<gene>
    <name evidence="2" type="ORF">BU16DRAFT_332405</name>
</gene>
<evidence type="ECO:0000256" key="1">
    <source>
        <dbReference type="SAM" id="MobiDB-lite"/>
    </source>
</evidence>
<dbReference type="EMBL" id="MU004186">
    <property type="protein sequence ID" value="KAF2498035.1"/>
    <property type="molecule type" value="Genomic_DNA"/>
</dbReference>
<evidence type="ECO:0000313" key="3">
    <source>
        <dbReference type="Proteomes" id="UP000799750"/>
    </source>
</evidence>
<proteinExistence type="predicted"/>
<feature type="region of interest" description="Disordered" evidence="1">
    <location>
        <begin position="156"/>
        <end position="178"/>
    </location>
</feature>
<reference evidence="2" key="1">
    <citation type="journal article" date="2020" name="Stud. Mycol.">
        <title>101 Dothideomycetes genomes: a test case for predicting lifestyles and emergence of pathogens.</title>
        <authorList>
            <person name="Haridas S."/>
            <person name="Albert R."/>
            <person name="Binder M."/>
            <person name="Bloem J."/>
            <person name="Labutti K."/>
            <person name="Salamov A."/>
            <person name="Andreopoulos B."/>
            <person name="Baker S."/>
            <person name="Barry K."/>
            <person name="Bills G."/>
            <person name="Bluhm B."/>
            <person name="Cannon C."/>
            <person name="Castanera R."/>
            <person name="Culley D."/>
            <person name="Daum C."/>
            <person name="Ezra D."/>
            <person name="Gonzalez J."/>
            <person name="Henrissat B."/>
            <person name="Kuo A."/>
            <person name="Liang C."/>
            <person name="Lipzen A."/>
            <person name="Lutzoni F."/>
            <person name="Magnuson J."/>
            <person name="Mondo S."/>
            <person name="Nolan M."/>
            <person name="Ohm R."/>
            <person name="Pangilinan J."/>
            <person name="Park H.-J."/>
            <person name="Ramirez L."/>
            <person name="Alfaro M."/>
            <person name="Sun H."/>
            <person name="Tritt A."/>
            <person name="Yoshinaga Y."/>
            <person name="Zwiers L.-H."/>
            <person name="Turgeon B."/>
            <person name="Goodwin S."/>
            <person name="Spatafora J."/>
            <person name="Crous P."/>
            <person name="Grigoriev I."/>
        </authorList>
    </citation>
    <scope>NUCLEOTIDE SEQUENCE</scope>
    <source>
        <strain evidence="2">CBS 269.34</strain>
    </source>
</reference>
<organism evidence="2 3">
    <name type="scientific">Lophium mytilinum</name>
    <dbReference type="NCBI Taxonomy" id="390894"/>
    <lineage>
        <taxon>Eukaryota</taxon>
        <taxon>Fungi</taxon>
        <taxon>Dikarya</taxon>
        <taxon>Ascomycota</taxon>
        <taxon>Pezizomycotina</taxon>
        <taxon>Dothideomycetes</taxon>
        <taxon>Pleosporomycetidae</taxon>
        <taxon>Mytilinidiales</taxon>
        <taxon>Mytilinidiaceae</taxon>
        <taxon>Lophium</taxon>
    </lineage>
</organism>
<feature type="region of interest" description="Disordered" evidence="1">
    <location>
        <begin position="1"/>
        <end position="64"/>
    </location>
</feature>
<accession>A0A6A6R007</accession>
<evidence type="ECO:0000313" key="2">
    <source>
        <dbReference type="EMBL" id="KAF2498035.1"/>
    </source>
</evidence>
<keyword evidence="3" id="KW-1185">Reference proteome</keyword>
<feature type="compositionally biased region" description="Polar residues" evidence="1">
    <location>
        <begin position="11"/>
        <end position="53"/>
    </location>
</feature>
<dbReference type="AlphaFoldDB" id="A0A6A6R007"/>
<sequence length="208" mass="23346">METSELRDSPFVSNASSVNSPMAQRICQTTGNDNMRTANEQTLETTSTEPPQSDSREANPANPLTPVEAPIWCFILDLEGKSIRRGGPHPVLQRTSSGHLVQEDRRDLTREWSPSLLDNLGPGVSFNYNIDDRVVRPPMSDEEFEALPEWDDRKCDKKAGKRGRAMPMDGVERAPTDGEQQHIRRLLLRAAEPNHDVIGLLATLRRSY</sequence>
<name>A0A6A6R007_9PEZI</name>
<protein>
    <submittedName>
        <fullName evidence="2">Uncharacterized protein</fullName>
    </submittedName>
</protein>
<dbReference type="OrthoDB" id="10425121at2759"/>
<dbReference type="Proteomes" id="UP000799750">
    <property type="component" value="Unassembled WGS sequence"/>
</dbReference>